<dbReference type="Gene3D" id="1.10.238.150">
    <property type="entry name" value="Formin, FH3 diaphanous domain"/>
    <property type="match status" value="1"/>
</dbReference>
<reference evidence="5" key="1">
    <citation type="submission" date="2025-08" db="UniProtKB">
        <authorList>
            <consortium name="Ensembl"/>
        </authorList>
    </citation>
    <scope>IDENTIFICATION</scope>
</reference>
<proteinExistence type="predicted"/>
<dbReference type="AlphaFoldDB" id="A0A8C4ZYR1"/>
<dbReference type="FunFam" id="1.10.238.150:FF:000001">
    <property type="entry name" value="Dishevelled associated activator of morphogenesis 1"/>
    <property type="match status" value="1"/>
</dbReference>
<dbReference type="SUPFAM" id="SSF48371">
    <property type="entry name" value="ARM repeat"/>
    <property type="match status" value="1"/>
</dbReference>
<feature type="domain" description="DAD" evidence="2">
    <location>
        <begin position="917"/>
        <end position="949"/>
    </location>
</feature>
<dbReference type="Proteomes" id="UP000694546">
    <property type="component" value="Chromosome 21"/>
</dbReference>
<dbReference type="Pfam" id="PF02181">
    <property type="entry name" value="FH2"/>
    <property type="match status" value="1"/>
</dbReference>
<dbReference type="PROSITE" id="PS51232">
    <property type="entry name" value="GBD_FH3"/>
    <property type="match status" value="1"/>
</dbReference>
<feature type="region of interest" description="Disordered" evidence="1">
    <location>
        <begin position="939"/>
        <end position="969"/>
    </location>
</feature>
<feature type="region of interest" description="Disordered" evidence="1">
    <location>
        <begin position="877"/>
        <end position="925"/>
    </location>
</feature>
<feature type="domain" description="FH2" evidence="4">
    <location>
        <begin position="477"/>
        <end position="899"/>
    </location>
</feature>
<dbReference type="SMART" id="SM01140">
    <property type="entry name" value="Drf_GBD"/>
    <property type="match status" value="1"/>
</dbReference>
<dbReference type="InterPro" id="IPR042201">
    <property type="entry name" value="FH2_Formin_sf"/>
</dbReference>
<dbReference type="InterPro" id="IPR014767">
    <property type="entry name" value="DAD_dom"/>
</dbReference>
<evidence type="ECO:0000313" key="5">
    <source>
        <dbReference type="Ensembl" id="ENSGMOP00000023436.1"/>
    </source>
</evidence>
<reference evidence="5" key="2">
    <citation type="submission" date="2025-09" db="UniProtKB">
        <authorList>
            <consortium name="Ensembl"/>
        </authorList>
    </citation>
    <scope>IDENTIFICATION</scope>
</reference>
<dbReference type="GO" id="GO:0031267">
    <property type="term" value="F:small GTPase binding"/>
    <property type="evidence" value="ECO:0007669"/>
    <property type="project" value="InterPro"/>
</dbReference>
<dbReference type="SMART" id="SM00498">
    <property type="entry name" value="FH2"/>
    <property type="match status" value="1"/>
</dbReference>
<protein>
    <recommendedName>
        <fullName evidence="7">Dishevelled associated activator of morphogenesis 1b</fullName>
    </recommendedName>
</protein>
<feature type="compositionally biased region" description="Basic and acidic residues" evidence="1">
    <location>
        <begin position="958"/>
        <end position="969"/>
    </location>
</feature>
<feature type="compositionally biased region" description="Basic and acidic residues" evidence="1">
    <location>
        <begin position="881"/>
        <end position="908"/>
    </location>
</feature>
<dbReference type="InterPro" id="IPR011989">
    <property type="entry name" value="ARM-like"/>
</dbReference>
<dbReference type="FunFam" id="1.25.10.10:FF:000800">
    <property type="entry name" value="Disheveled-associated activator of morphogenesis"/>
    <property type="match status" value="1"/>
</dbReference>
<feature type="domain" description="GBD/FH3" evidence="3">
    <location>
        <begin position="45"/>
        <end position="413"/>
    </location>
</feature>
<dbReference type="PROSITE" id="PS51444">
    <property type="entry name" value="FH2"/>
    <property type="match status" value="1"/>
</dbReference>
<dbReference type="InterPro" id="IPR010473">
    <property type="entry name" value="GTPase-bd"/>
</dbReference>
<gene>
    <name evidence="5" type="primary">daam1</name>
</gene>
<dbReference type="InterPro" id="IPR051425">
    <property type="entry name" value="Formin_Homology"/>
</dbReference>
<dbReference type="Ensembl" id="ENSGMOT00000033296.1">
    <property type="protein sequence ID" value="ENSGMOP00000023436.1"/>
    <property type="gene ID" value="ENSGMOG00000010891.2"/>
</dbReference>
<keyword evidence="6" id="KW-1185">Reference proteome</keyword>
<dbReference type="PROSITE" id="PS51231">
    <property type="entry name" value="DAD"/>
    <property type="match status" value="1"/>
</dbReference>
<evidence type="ECO:0000259" key="2">
    <source>
        <dbReference type="PROSITE" id="PS51231"/>
    </source>
</evidence>
<dbReference type="GO" id="GO:0030036">
    <property type="term" value="P:actin cytoskeleton organization"/>
    <property type="evidence" value="ECO:0007669"/>
    <property type="project" value="InterPro"/>
</dbReference>
<dbReference type="SUPFAM" id="SSF101447">
    <property type="entry name" value="Formin homology 2 domain (FH2 domain)"/>
    <property type="match status" value="1"/>
</dbReference>
<dbReference type="GeneTree" id="ENSGT00940000156452"/>
<name>A0A8C4ZYR1_GADMO</name>
<dbReference type="GO" id="GO:0001725">
    <property type="term" value="C:stress fiber"/>
    <property type="evidence" value="ECO:0007669"/>
    <property type="project" value="TreeGrafter"/>
</dbReference>
<dbReference type="Pfam" id="PF06367">
    <property type="entry name" value="Drf_FH3"/>
    <property type="match status" value="1"/>
</dbReference>
<dbReference type="Gene3D" id="1.20.58.2220">
    <property type="entry name" value="Formin, FH2 domain"/>
    <property type="match status" value="1"/>
</dbReference>
<dbReference type="Pfam" id="PF06371">
    <property type="entry name" value="Drf_GBD"/>
    <property type="match status" value="1"/>
</dbReference>
<accession>A0A8C4ZYR1</accession>
<evidence type="ECO:0000259" key="3">
    <source>
        <dbReference type="PROSITE" id="PS51232"/>
    </source>
</evidence>
<organism evidence="5 6">
    <name type="scientific">Gadus morhua</name>
    <name type="common">Atlantic cod</name>
    <dbReference type="NCBI Taxonomy" id="8049"/>
    <lineage>
        <taxon>Eukaryota</taxon>
        <taxon>Metazoa</taxon>
        <taxon>Chordata</taxon>
        <taxon>Craniata</taxon>
        <taxon>Vertebrata</taxon>
        <taxon>Euteleostomi</taxon>
        <taxon>Actinopterygii</taxon>
        <taxon>Neopterygii</taxon>
        <taxon>Teleostei</taxon>
        <taxon>Neoteleostei</taxon>
        <taxon>Acanthomorphata</taxon>
        <taxon>Zeiogadaria</taxon>
        <taxon>Gadariae</taxon>
        <taxon>Gadiformes</taxon>
        <taxon>Gadoidei</taxon>
        <taxon>Gadidae</taxon>
        <taxon>Gadus</taxon>
    </lineage>
</organism>
<evidence type="ECO:0000259" key="4">
    <source>
        <dbReference type="PROSITE" id="PS51444"/>
    </source>
</evidence>
<dbReference type="InterPro" id="IPR015425">
    <property type="entry name" value="FH2_Formin"/>
</dbReference>
<dbReference type="GO" id="GO:0003779">
    <property type="term" value="F:actin binding"/>
    <property type="evidence" value="ECO:0007669"/>
    <property type="project" value="InterPro"/>
</dbReference>
<dbReference type="Gene3D" id="1.25.10.10">
    <property type="entry name" value="Leucine-rich Repeat Variant"/>
    <property type="match status" value="1"/>
</dbReference>
<evidence type="ECO:0000256" key="1">
    <source>
        <dbReference type="SAM" id="MobiDB-lite"/>
    </source>
</evidence>
<dbReference type="InterPro" id="IPR014768">
    <property type="entry name" value="GBD/FH3_dom"/>
</dbReference>
<dbReference type="PANTHER" id="PTHR45725:SF16">
    <property type="entry name" value="DISHEVELED-ASSOCIATED ACTIVATOR OF MORPHOGENESIS 1"/>
    <property type="match status" value="1"/>
</dbReference>
<evidence type="ECO:0008006" key="7">
    <source>
        <dbReference type="Google" id="ProtNLM"/>
    </source>
</evidence>
<sequence length="969" mass="110779">MAPRKRAGGRGGLSFIFCCFNGNDPPEITYRLRDDFALPVMEPSLPMPGLDELDNMFAELVDELDLSEKHREAMFALPAEKKWQIYCSKKKEQEENNGATSWPEYYIDQLNSMAAVSPEDTSIHYTIHYNTLLGHCLLLGFVTRFIDVDGLTCILNFLKSMDHETTESQIHTSLIGCVKALMNNSQGRAHVLSHSESINIIAQSLATENVKTKVAVLEIMGAVCLVPGGHKKILEAMQHYQRFACERTRFQTLLNDLDRSTGRYREEVNMKTAVMSFINAVLSQGAGETSLEFRIHLRYEFLMLGIQPIIDKLRLHENATLDRHLDYFEMLRNDDELALAKRFESVHIDTKSATQVFDLIRKRMNHTEAHPHFMSVLHHCLLMPHKRSGNTVQYWLLLDRIVQQMVLQNDKGHDPDSTPLENFNVKNVVRIRSVNLCMNGRMLGTIVKCLSGHWLEKRDKKCSPFILANVPSSRCCEATWGAPIITAAALIVSPSSCPQQNKLEGTVWMDVDDAKVFKVLDLMDIEKTFSAYQRQQVAHGSALRRIIVALPRTADPNGFTPDTALPPLLSNTPAKCEKDVEDDIGTAKKVKELSIIDGRRAQNCNILLSRLKLSNEEMKRAILTMDEQEDLPKDMLEQMLKFVPEKSDVDLLEEHKHELDRMAKPDRFFYEMSRINHYQQRLQSLYFKKKFAERVAEMKPKVEALTKASKEVLHSRNLKQLLEVVLAFGNYMNKGQRGNAYGFKVSSLNKIADTKSSIDKNITLLHYLITILETKYPKVLLFQEELQCVPNAAKVKYVTTELEFQKKRPQEAGDKFVSVVSQFIAVASFSFSDVEDSLAERSLFMLALHFGEDPAKMQPDEFFGIFDQFLQSFSEAQQENENIRKRKEEEERRAKMEAQLKEQREKERKARKAKANGEDDGGEFDDLVSALRSGEVFDKDLSKMKRNRKRINSTTTDGGRERPVTKLNF</sequence>
<evidence type="ECO:0000313" key="6">
    <source>
        <dbReference type="Proteomes" id="UP000694546"/>
    </source>
</evidence>
<dbReference type="PANTHER" id="PTHR45725">
    <property type="entry name" value="FORMIN HOMOLOGY 2 FAMILY MEMBER"/>
    <property type="match status" value="1"/>
</dbReference>
<dbReference type="InterPro" id="IPR016024">
    <property type="entry name" value="ARM-type_fold"/>
</dbReference>
<dbReference type="SMART" id="SM01139">
    <property type="entry name" value="Drf_FH3"/>
    <property type="match status" value="1"/>
</dbReference>
<dbReference type="InterPro" id="IPR010472">
    <property type="entry name" value="FH3_dom"/>
</dbReference>